<organism evidence="3 4">
    <name type="scientific">Novacetimonas hansenii</name>
    <name type="common">Komagataeibacter hansenii</name>
    <dbReference type="NCBI Taxonomy" id="436"/>
    <lineage>
        <taxon>Bacteria</taxon>
        <taxon>Pseudomonadati</taxon>
        <taxon>Pseudomonadota</taxon>
        <taxon>Alphaproteobacteria</taxon>
        <taxon>Acetobacterales</taxon>
        <taxon>Acetobacteraceae</taxon>
        <taxon>Novacetimonas</taxon>
    </lineage>
</organism>
<evidence type="ECO:0000313" key="3">
    <source>
        <dbReference type="EMBL" id="GEC63406.1"/>
    </source>
</evidence>
<evidence type="ECO:0008006" key="5">
    <source>
        <dbReference type="Google" id="ProtNLM"/>
    </source>
</evidence>
<evidence type="ECO:0000256" key="1">
    <source>
        <dbReference type="SAM" id="MobiDB-lite"/>
    </source>
</evidence>
<comment type="caution">
    <text evidence="3">The sequence shown here is derived from an EMBL/GenBank/DDBJ whole genome shotgun (WGS) entry which is preliminary data.</text>
</comment>
<keyword evidence="2" id="KW-0732">Signal</keyword>
<feature type="chain" id="PRO_5045197781" description="Glycine zipper domain-containing protein" evidence="2">
    <location>
        <begin position="25"/>
        <end position="101"/>
    </location>
</feature>
<feature type="signal peptide" evidence="2">
    <location>
        <begin position="1"/>
        <end position="24"/>
    </location>
</feature>
<evidence type="ECO:0000313" key="4">
    <source>
        <dbReference type="Proteomes" id="UP000319478"/>
    </source>
</evidence>
<dbReference type="RefSeq" id="WP_141312766.1">
    <property type="nucleotide sequence ID" value="NZ_BJNN01000077.1"/>
</dbReference>
<dbReference type="GeneID" id="61367288"/>
<accession>A0ABQ0SDQ5</accession>
<proteinExistence type="predicted"/>
<sequence>MKYSHLVFPMFACAFILSPTFGHAEPGGCLKGAMAGGVAGHFVGSGHAKGGAAAGCAAGMVRRHNARKAAAAQEEHTAQPSSPDADTGSSSSPHETTSPPR</sequence>
<keyword evidence="4" id="KW-1185">Reference proteome</keyword>
<dbReference type="Proteomes" id="UP000319478">
    <property type="component" value="Unassembled WGS sequence"/>
</dbReference>
<protein>
    <recommendedName>
        <fullName evidence="5">Glycine zipper domain-containing protein</fullName>
    </recommendedName>
</protein>
<evidence type="ECO:0000256" key="2">
    <source>
        <dbReference type="SAM" id="SignalP"/>
    </source>
</evidence>
<reference evidence="3 4" key="1">
    <citation type="submission" date="2019-06" db="EMBL/GenBank/DDBJ databases">
        <title>Whole genome shotgun sequence of Komagataeibacter hansenii NBRC 14820.</title>
        <authorList>
            <person name="Hosoyama A."/>
            <person name="Uohara A."/>
            <person name="Ohji S."/>
            <person name="Ichikawa N."/>
        </authorList>
    </citation>
    <scope>NUCLEOTIDE SEQUENCE [LARGE SCALE GENOMIC DNA]</scope>
    <source>
        <strain evidence="3 4">NBRC 14820</strain>
    </source>
</reference>
<name>A0ABQ0SDQ5_NOVHA</name>
<dbReference type="EMBL" id="BJNN01000077">
    <property type="protein sequence ID" value="GEC63406.1"/>
    <property type="molecule type" value="Genomic_DNA"/>
</dbReference>
<feature type="compositionally biased region" description="Low complexity" evidence="1">
    <location>
        <begin position="80"/>
        <end position="101"/>
    </location>
</feature>
<gene>
    <name evidence="3" type="ORF">GHA01_12550</name>
</gene>
<feature type="region of interest" description="Disordered" evidence="1">
    <location>
        <begin position="65"/>
        <end position="101"/>
    </location>
</feature>